<dbReference type="PROSITE" id="PS50112">
    <property type="entry name" value="PAS"/>
    <property type="match status" value="1"/>
</dbReference>
<dbReference type="InterPro" id="IPR036890">
    <property type="entry name" value="HATPase_C_sf"/>
</dbReference>
<dbReference type="FunFam" id="3.30.565.10:FF:000010">
    <property type="entry name" value="Sensor histidine kinase RcsC"/>
    <property type="match status" value="1"/>
</dbReference>
<dbReference type="CDD" id="cd12915">
    <property type="entry name" value="PDC2_DGC_like"/>
    <property type="match status" value="1"/>
</dbReference>
<evidence type="ECO:0000256" key="7">
    <source>
        <dbReference type="ARBA" id="ARBA00058004"/>
    </source>
</evidence>
<sequence>MRRADYRTATAPDGVDRLYSYRNLEHFPLLVIAGVSPGDYMGNWYDEVRNTAILLFAVLVLSFFGTRLLIKFWRQKNSDYEVLQSQEMHLRDALIAVDQREQLLRSAIDTIGEAFVIYDQDDRLVACNDQFKAYYAHSAAVIEPGRTFEEIVRYGVKQGQYFDAIGREEAWIAERLKSHREASSEVLQKLGDGRWLSIRERRTPAGHLVGFRVDITSLVQAKVAAETLNLALAESEVKFRQMFDDAPDAYLIMELQSGCFRACNRAAERLLRASSDQILGKTPEQFSPVYQPDGRTSQASSLEKIGAAEKLGYQLFEWVYRRADGESFWGEVAVSPSVYGGVRVLFFVLRDISDRKRTELELHDYRSRLERKVEERTADLMVAKEAAEAASRAKTAFLSMASHELRTPMNGVMGTLALAMKQTVDPKLLDYLAKADRASKQLLAIINDVLDISRIESAKLMLSSERFNLGEIRLHLLDAVEPIANSKGLILSYPAEPQLELRFFLGDSLRLTQILINLVGNAVKFTKAGQISVLVREVTCDTSGAARLRFEVQDTGVGIPADDLSRIFEPFEQSGHSGHKEHRGTGLGLALCKRLVDAMHGSIGVSTEIGSGSLFWFEVEVETSEAGEHSTAHTATDPGDVIFARHHGARVLLVDDEPLNLEIAQALLEDVGLSIVTVEDGLYAVDCASAAEFDLILMDMNMPKMGGIDATREIRKIAGHAHTPIIAMTANAFIEDRIACIEAGMDDHLGKPVMPEVLYQTILVWLDKSKELKRSA</sequence>
<accession>A0A935N240</accession>
<dbReference type="Gene3D" id="3.30.450.20">
    <property type="entry name" value="PAS domain"/>
    <property type="match status" value="2"/>
</dbReference>
<dbReference type="PROSITE" id="PS50109">
    <property type="entry name" value="HIS_KIN"/>
    <property type="match status" value="1"/>
</dbReference>
<comment type="function">
    <text evidence="7">Member of the two-component regulatory system BvgS/BvgA. Phosphorylates BvgA via a four-step phosphorelay in response to environmental signals.</text>
</comment>
<dbReference type="CDD" id="cd00082">
    <property type="entry name" value="HisKA"/>
    <property type="match status" value="1"/>
</dbReference>
<protein>
    <recommendedName>
        <fullName evidence="8">Virulence sensor protein BvgS</fullName>
        <ecNumber evidence="2">2.7.13.3</ecNumber>
    </recommendedName>
</protein>
<dbReference type="NCBIfam" id="TIGR00229">
    <property type="entry name" value="sensory_box"/>
    <property type="match status" value="1"/>
</dbReference>
<dbReference type="SUPFAM" id="SSF47384">
    <property type="entry name" value="Homodimeric domain of signal transducing histidine kinase"/>
    <property type="match status" value="1"/>
</dbReference>
<dbReference type="Proteomes" id="UP000739411">
    <property type="component" value="Unassembled WGS sequence"/>
</dbReference>
<dbReference type="InterPro" id="IPR003594">
    <property type="entry name" value="HATPase_dom"/>
</dbReference>
<evidence type="ECO:0000313" key="15">
    <source>
        <dbReference type="EMBL" id="MBK7415805.1"/>
    </source>
</evidence>
<evidence type="ECO:0000256" key="4">
    <source>
        <dbReference type="ARBA" id="ARBA00022679"/>
    </source>
</evidence>
<evidence type="ECO:0000256" key="6">
    <source>
        <dbReference type="ARBA" id="ARBA00023012"/>
    </source>
</evidence>
<dbReference type="Gene3D" id="1.10.287.130">
    <property type="match status" value="1"/>
</dbReference>
<evidence type="ECO:0000256" key="5">
    <source>
        <dbReference type="ARBA" id="ARBA00022777"/>
    </source>
</evidence>
<keyword evidence="3 9" id="KW-0597">Phosphoprotein</keyword>
<dbReference type="InterPro" id="IPR001789">
    <property type="entry name" value="Sig_transdc_resp-reg_receiver"/>
</dbReference>
<evidence type="ECO:0000259" key="13">
    <source>
        <dbReference type="PROSITE" id="PS50112"/>
    </source>
</evidence>
<dbReference type="SMART" id="SM00448">
    <property type="entry name" value="REC"/>
    <property type="match status" value="1"/>
</dbReference>
<dbReference type="InterPro" id="IPR000014">
    <property type="entry name" value="PAS"/>
</dbReference>
<evidence type="ECO:0000256" key="9">
    <source>
        <dbReference type="PROSITE-ProRule" id="PRU00169"/>
    </source>
</evidence>
<dbReference type="InterPro" id="IPR011006">
    <property type="entry name" value="CheY-like_superfamily"/>
</dbReference>
<dbReference type="CDD" id="cd00130">
    <property type="entry name" value="PAS"/>
    <property type="match status" value="1"/>
</dbReference>
<dbReference type="InterPro" id="IPR001610">
    <property type="entry name" value="PAC"/>
</dbReference>
<evidence type="ECO:0000256" key="3">
    <source>
        <dbReference type="ARBA" id="ARBA00022553"/>
    </source>
</evidence>
<evidence type="ECO:0000259" key="12">
    <source>
        <dbReference type="PROSITE" id="PS50110"/>
    </source>
</evidence>
<comment type="caution">
    <text evidence="15">The sequence shown here is derived from an EMBL/GenBank/DDBJ whole genome shotgun (WGS) entry which is preliminary data.</text>
</comment>
<evidence type="ECO:0000256" key="10">
    <source>
        <dbReference type="SAM" id="Phobius"/>
    </source>
</evidence>
<dbReference type="AlphaFoldDB" id="A0A935N240"/>
<dbReference type="Pfam" id="PF13426">
    <property type="entry name" value="PAS_9"/>
    <property type="match status" value="1"/>
</dbReference>
<dbReference type="SMART" id="SM00387">
    <property type="entry name" value="HATPase_c"/>
    <property type="match status" value="1"/>
</dbReference>
<dbReference type="Pfam" id="PF00072">
    <property type="entry name" value="Response_reg"/>
    <property type="match status" value="1"/>
</dbReference>
<evidence type="ECO:0000259" key="11">
    <source>
        <dbReference type="PROSITE" id="PS50109"/>
    </source>
</evidence>
<feature type="modified residue" description="4-aspartylphosphate" evidence="9">
    <location>
        <position position="699"/>
    </location>
</feature>
<feature type="transmembrane region" description="Helical" evidence="10">
    <location>
        <begin position="51"/>
        <end position="70"/>
    </location>
</feature>
<feature type="domain" description="Histidine kinase" evidence="11">
    <location>
        <begin position="400"/>
        <end position="623"/>
    </location>
</feature>
<keyword evidence="4" id="KW-0808">Transferase</keyword>
<dbReference type="InterPro" id="IPR005467">
    <property type="entry name" value="His_kinase_dom"/>
</dbReference>
<dbReference type="InterPro" id="IPR036097">
    <property type="entry name" value="HisK_dim/P_sf"/>
</dbReference>
<dbReference type="GO" id="GO:0000155">
    <property type="term" value="F:phosphorelay sensor kinase activity"/>
    <property type="evidence" value="ECO:0007669"/>
    <property type="project" value="InterPro"/>
</dbReference>
<keyword evidence="10" id="KW-0472">Membrane</keyword>
<dbReference type="SUPFAM" id="SSF52172">
    <property type="entry name" value="CheY-like"/>
    <property type="match status" value="1"/>
</dbReference>
<dbReference type="SMART" id="SM00388">
    <property type="entry name" value="HisKA"/>
    <property type="match status" value="1"/>
</dbReference>
<feature type="domain" description="Response regulatory" evidence="12">
    <location>
        <begin position="650"/>
        <end position="766"/>
    </location>
</feature>
<reference evidence="15 16" key="1">
    <citation type="submission" date="2020-10" db="EMBL/GenBank/DDBJ databases">
        <title>Connecting structure to function with the recovery of over 1000 high-quality activated sludge metagenome-assembled genomes encoding full-length rRNA genes using long-read sequencing.</title>
        <authorList>
            <person name="Singleton C.M."/>
            <person name="Petriglieri F."/>
            <person name="Kristensen J.M."/>
            <person name="Kirkegaard R.H."/>
            <person name="Michaelsen T.Y."/>
            <person name="Andersen M.H."/>
            <person name="Karst S.M."/>
            <person name="Dueholm M.S."/>
            <person name="Nielsen P.H."/>
            <person name="Albertsen M."/>
        </authorList>
    </citation>
    <scope>NUCLEOTIDE SEQUENCE [LARGE SCALE GENOMIC DNA]</scope>
    <source>
        <strain evidence="15">EsbW_18-Q3-R4-48_BATAC.463</strain>
    </source>
</reference>
<evidence type="ECO:0000256" key="8">
    <source>
        <dbReference type="ARBA" id="ARBA00070152"/>
    </source>
</evidence>
<keyword evidence="10" id="KW-0812">Transmembrane</keyword>
<feature type="domain" description="PAC" evidence="14">
    <location>
        <begin position="314"/>
        <end position="364"/>
    </location>
</feature>
<dbReference type="PANTHER" id="PTHR43047">
    <property type="entry name" value="TWO-COMPONENT HISTIDINE PROTEIN KINASE"/>
    <property type="match status" value="1"/>
</dbReference>
<dbReference type="EMBL" id="JADJMS010000026">
    <property type="protein sequence ID" value="MBK7415805.1"/>
    <property type="molecule type" value="Genomic_DNA"/>
</dbReference>
<evidence type="ECO:0000259" key="14">
    <source>
        <dbReference type="PROSITE" id="PS50113"/>
    </source>
</evidence>
<proteinExistence type="predicted"/>
<dbReference type="InterPro" id="IPR035965">
    <property type="entry name" value="PAS-like_dom_sf"/>
</dbReference>
<keyword evidence="6" id="KW-0902">Two-component regulatory system</keyword>
<dbReference type="CDD" id="cd16922">
    <property type="entry name" value="HATPase_EvgS-ArcB-TorS-like"/>
    <property type="match status" value="1"/>
</dbReference>
<dbReference type="PROSITE" id="PS50113">
    <property type="entry name" value="PAC"/>
    <property type="match status" value="1"/>
</dbReference>
<dbReference type="Gene3D" id="3.30.565.10">
    <property type="entry name" value="Histidine kinase-like ATPase, C-terminal domain"/>
    <property type="match status" value="1"/>
</dbReference>
<dbReference type="Gene3D" id="3.40.50.2300">
    <property type="match status" value="1"/>
</dbReference>
<feature type="domain" description="PAS" evidence="13">
    <location>
        <begin position="235"/>
        <end position="309"/>
    </location>
</feature>
<dbReference type="InterPro" id="IPR003661">
    <property type="entry name" value="HisK_dim/P_dom"/>
</dbReference>
<name>A0A935N240_9RHOO</name>
<dbReference type="Pfam" id="PF00512">
    <property type="entry name" value="HisKA"/>
    <property type="match status" value="1"/>
</dbReference>
<dbReference type="Pfam" id="PF02518">
    <property type="entry name" value="HATPase_c"/>
    <property type="match status" value="1"/>
</dbReference>
<keyword evidence="5" id="KW-0418">Kinase</keyword>
<dbReference type="EC" id="2.7.13.3" evidence="2"/>
<dbReference type="SUPFAM" id="SSF55874">
    <property type="entry name" value="ATPase domain of HSP90 chaperone/DNA topoisomerase II/histidine kinase"/>
    <property type="match status" value="1"/>
</dbReference>
<dbReference type="PANTHER" id="PTHR43047:SF64">
    <property type="entry name" value="HISTIDINE KINASE CONTAINING CHEY-HOMOLOGOUS RECEIVER DOMAIN AND PAS DOMAIN-RELATED"/>
    <property type="match status" value="1"/>
</dbReference>
<dbReference type="Pfam" id="PF12860">
    <property type="entry name" value="PAS_7"/>
    <property type="match status" value="1"/>
</dbReference>
<evidence type="ECO:0000256" key="2">
    <source>
        <dbReference type="ARBA" id="ARBA00012438"/>
    </source>
</evidence>
<comment type="catalytic activity">
    <reaction evidence="1">
        <text>ATP + protein L-histidine = ADP + protein N-phospho-L-histidine.</text>
        <dbReference type="EC" id="2.7.13.3"/>
    </reaction>
</comment>
<dbReference type="CDD" id="cd17546">
    <property type="entry name" value="REC_hyHK_CKI1_RcsC-like"/>
    <property type="match status" value="1"/>
</dbReference>
<keyword evidence="10" id="KW-1133">Transmembrane helix</keyword>
<dbReference type="SMART" id="SM00086">
    <property type="entry name" value="PAC"/>
    <property type="match status" value="1"/>
</dbReference>
<dbReference type="PRINTS" id="PR00344">
    <property type="entry name" value="BCTRLSENSOR"/>
</dbReference>
<evidence type="ECO:0000313" key="16">
    <source>
        <dbReference type="Proteomes" id="UP000739411"/>
    </source>
</evidence>
<evidence type="ECO:0000256" key="1">
    <source>
        <dbReference type="ARBA" id="ARBA00000085"/>
    </source>
</evidence>
<dbReference type="InterPro" id="IPR004358">
    <property type="entry name" value="Sig_transdc_His_kin-like_C"/>
</dbReference>
<organism evidence="15 16">
    <name type="scientific">Candidatus Dechloromonas phosphorivorans</name>
    <dbReference type="NCBI Taxonomy" id="2899244"/>
    <lineage>
        <taxon>Bacteria</taxon>
        <taxon>Pseudomonadati</taxon>
        <taxon>Pseudomonadota</taxon>
        <taxon>Betaproteobacteria</taxon>
        <taxon>Rhodocyclales</taxon>
        <taxon>Azonexaceae</taxon>
        <taxon>Dechloromonas</taxon>
    </lineage>
</organism>
<gene>
    <name evidence="15" type="ORF">IPJ38_12510</name>
</gene>
<dbReference type="InterPro" id="IPR000700">
    <property type="entry name" value="PAS-assoc_C"/>
</dbReference>
<dbReference type="PROSITE" id="PS50110">
    <property type="entry name" value="RESPONSE_REGULATORY"/>
    <property type="match status" value="1"/>
</dbReference>
<dbReference type="SUPFAM" id="SSF55785">
    <property type="entry name" value="PYP-like sensor domain (PAS domain)"/>
    <property type="match status" value="2"/>
</dbReference>